<protein>
    <submittedName>
        <fullName evidence="2">Uncharacterized protein</fullName>
    </submittedName>
</protein>
<feature type="compositionally biased region" description="Polar residues" evidence="1">
    <location>
        <begin position="183"/>
        <end position="192"/>
    </location>
</feature>
<dbReference type="HOGENOM" id="CLU_013862_0_0_1"/>
<feature type="compositionally biased region" description="Low complexity" evidence="1">
    <location>
        <begin position="388"/>
        <end position="404"/>
    </location>
</feature>
<name>A0A067P899_9AGAM</name>
<gene>
    <name evidence="2" type="ORF">JAAARDRAFT_51495</name>
</gene>
<feature type="compositionally biased region" description="Polar residues" evidence="1">
    <location>
        <begin position="226"/>
        <end position="245"/>
    </location>
</feature>
<dbReference type="Proteomes" id="UP000027265">
    <property type="component" value="Unassembled WGS sequence"/>
</dbReference>
<feature type="region of interest" description="Disordered" evidence="1">
    <location>
        <begin position="119"/>
        <end position="341"/>
    </location>
</feature>
<sequence>MRPLTLHISALNDAEYSVYTTSLHDLAELSEPGDCDAIRDDAYYERISVGVREVRAWLRGRYPELHVSDLDMILKLFHPTPDPNDYLTGGQFFAVLRLVTHTHEGLGVERGLVFVQAHPDLPTSRPQSPPKRPNPLPSYPSSQSQPYPPAPPPPPTRHHRSSQSLSVSASPNDKLEPYIHPARSSSDSNTRPPQHPDSHSRSSFDRPQDSRPVFEPPPIPTLLAPKSNNPFLRRANSSKTTTPRSSFEEKDGEKDRIPPLPPRKPVAPPPPPRHSSLHVPASSSMASGQPSTSAIKAPNPPPVTNPKPTSLSTSLKPAHAVSPLMRQSLEASKVGQSIRKMEERLEQERVMMVLRSSGGSGSGRARSSSPTKFGPGLGSGTGAGMRNGSISSGPPSIGYPGDGITPPLPRRPSAMSSASSSSASVSSVGSASLKQVASASLNPFRTGGVGDERSFRSISPPPPPRPHHHHHPTPSRSRSPTRLDTTTTTTISPGPSQPNSPLKSAPPTHPDRKPHPPSLSIGNSAIGDSPEGSPATPTSVNGRVGRSKSMHQPSPPPIPPPPRRKRPESVQLLSALDNANSTTMTPPHSAPLSRHSSLSYHSRTPASTDQTQGDSPLANLQRTFTSLQLKAVPKLEKARYKAEAGLMRKRGYVNHSHLKGGMWKDGGEDGLMEGESGEGDDGGFGVDDGVAGVDEEGEGGGGERGREGFGERDNMKWPAGQGWERL</sequence>
<organism evidence="2 3">
    <name type="scientific">Jaapia argillacea MUCL 33604</name>
    <dbReference type="NCBI Taxonomy" id="933084"/>
    <lineage>
        <taxon>Eukaryota</taxon>
        <taxon>Fungi</taxon>
        <taxon>Dikarya</taxon>
        <taxon>Basidiomycota</taxon>
        <taxon>Agaricomycotina</taxon>
        <taxon>Agaricomycetes</taxon>
        <taxon>Agaricomycetidae</taxon>
        <taxon>Jaapiales</taxon>
        <taxon>Jaapiaceae</taxon>
        <taxon>Jaapia</taxon>
    </lineage>
</organism>
<feature type="compositionally biased region" description="Basic and acidic residues" evidence="1">
    <location>
        <begin position="701"/>
        <end position="715"/>
    </location>
</feature>
<feature type="compositionally biased region" description="Polar residues" evidence="1">
    <location>
        <begin position="577"/>
        <end position="586"/>
    </location>
</feature>
<dbReference type="OrthoDB" id="2553626at2759"/>
<feature type="compositionally biased region" description="Polar residues" evidence="1">
    <location>
        <begin position="281"/>
        <end position="294"/>
    </location>
</feature>
<evidence type="ECO:0000313" key="2">
    <source>
        <dbReference type="EMBL" id="KDQ50035.1"/>
    </source>
</evidence>
<feature type="compositionally biased region" description="Polar residues" evidence="1">
    <location>
        <begin position="433"/>
        <end position="443"/>
    </location>
</feature>
<feature type="region of interest" description="Disordered" evidence="1">
    <location>
        <begin position="676"/>
        <end position="726"/>
    </location>
</feature>
<feature type="compositionally biased region" description="Basic and acidic residues" evidence="1">
    <location>
        <begin position="246"/>
        <end position="257"/>
    </location>
</feature>
<evidence type="ECO:0000313" key="3">
    <source>
        <dbReference type="Proteomes" id="UP000027265"/>
    </source>
</evidence>
<feature type="compositionally biased region" description="Pro residues" evidence="1">
    <location>
        <begin position="146"/>
        <end position="155"/>
    </location>
</feature>
<dbReference type="InParanoid" id="A0A067P899"/>
<feature type="compositionally biased region" description="Low complexity" evidence="1">
    <location>
        <begin position="474"/>
        <end position="494"/>
    </location>
</feature>
<feature type="compositionally biased region" description="Low complexity" evidence="1">
    <location>
        <begin position="413"/>
        <end position="432"/>
    </location>
</feature>
<keyword evidence="3" id="KW-1185">Reference proteome</keyword>
<accession>A0A067P899</accession>
<reference evidence="3" key="1">
    <citation type="journal article" date="2014" name="Proc. Natl. Acad. Sci. U.S.A.">
        <title>Extensive sampling of basidiomycete genomes demonstrates inadequacy of the white-rot/brown-rot paradigm for wood decay fungi.</title>
        <authorList>
            <person name="Riley R."/>
            <person name="Salamov A.A."/>
            <person name="Brown D.W."/>
            <person name="Nagy L.G."/>
            <person name="Floudas D."/>
            <person name="Held B.W."/>
            <person name="Levasseur A."/>
            <person name="Lombard V."/>
            <person name="Morin E."/>
            <person name="Otillar R."/>
            <person name="Lindquist E.A."/>
            <person name="Sun H."/>
            <person name="LaButti K.M."/>
            <person name="Schmutz J."/>
            <person name="Jabbour D."/>
            <person name="Luo H."/>
            <person name="Baker S.E."/>
            <person name="Pisabarro A.G."/>
            <person name="Walton J.D."/>
            <person name="Blanchette R.A."/>
            <person name="Henrissat B."/>
            <person name="Martin F."/>
            <person name="Cullen D."/>
            <person name="Hibbett D.S."/>
            <person name="Grigoriev I.V."/>
        </authorList>
    </citation>
    <scope>NUCLEOTIDE SEQUENCE [LARGE SCALE GENOMIC DNA]</scope>
    <source>
        <strain evidence="3">MUCL 33604</strain>
    </source>
</reference>
<feature type="compositionally biased region" description="Polar residues" evidence="1">
    <location>
        <begin position="162"/>
        <end position="171"/>
    </location>
</feature>
<dbReference type="EMBL" id="KL197768">
    <property type="protein sequence ID" value="KDQ50035.1"/>
    <property type="molecule type" value="Genomic_DNA"/>
</dbReference>
<feature type="region of interest" description="Disordered" evidence="1">
    <location>
        <begin position="353"/>
        <end position="616"/>
    </location>
</feature>
<feature type="compositionally biased region" description="Basic and acidic residues" evidence="1">
    <location>
        <begin position="194"/>
        <end position="209"/>
    </location>
</feature>
<dbReference type="AlphaFoldDB" id="A0A067P899"/>
<feature type="compositionally biased region" description="Low complexity" evidence="1">
    <location>
        <begin position="592"/>
        <end position="603"/>
    </location>
</feature>
<feature type="compositionally biased region" description="Pro residues" evidence="1">
    <location>
        <begin position="258"/>
        <end position="273"/>
    </location>
</feature>
<feature type="compositionally biased region" description="Gly residues" evidence="1">
    <location>
        <begin position="375"/>
        <end position="385"/>
    </location>
</feature>
<feature type="compositionally biased region" description="Pro residues" evidence="1">
    <location>
        <begin position="127"/>
        <end position="138"/>
    </location>
</feature>
<feature type="compositionally biased region" description="Polar residues" evidence="1">
    <location>
        <begin position="604"/>
        <end position="616"/>
    </location>
</feature>
<evidence type="ECO:0000256" key="1">
    <source>
        <dbReference type="SAM" id="MobiDB-lite"/>
    </source>
</evidence>
<proteinExistence type="predicted"/>
<dbReference type="STRING" id="933084.A0A067P899"/>